<proteinExistence type="predicted"/>
<dbReference type="SUPFAM" id="SSF160059">
    <property type="entry name" value="PriA/YqbF domain"/>
    <property type="match status" value="1"/>
</dbReference>
<dbReference type="RefSeq" id="WP_160621619.1">
    <property type="nucleotide sequence ID" value="NZ_CP028271.1"/>
</dbReference>
<dbReference type="KEGG" id="mint:C7M51_01959"/>
<dbReference type="Gene3D" id="3.40.5.80">
    <property type="match status" value="1"/>
</dbReference>
<evidence type="ECO:0000259" key="1">
    <source>
        <dbReference type="Pfam" id="PF17891"/>
    </source>
</evidence>
<sequence length="166" mass="17101">MSDEIKNSAGNAGDGAQESGAALCCVEVKCPRPVYRRAGYSLVRGKSTIDGVTAQQLAVLKADPVLSVAVVSETPASPDGESRGMDVLVMDDVKPEEGIATQLDGEHVDTVQLNTRILAAIAGLEQGNPEHFTRAGAPRVAAVCDALGETITSEQLKAALAGTNEG</sequence>
<reference evidence="2 3" key="1">
    <citation type="submission" date="2018-03" db="EMBL/GenBank/DDBJ databases">
        <title>Pantoea intestinalis SRCM103226 isolated form the mealworm.</title>
        <authorList>
            <person name="Jeong D.-Y."/>
            <person name="Kim J.W."/>
        </authorList>
    </citation>
    <scope>NUCLEOTIDE SEQUENCE [LARGE SCALE GENOMIC DNA]</scope>
    <source>
        <strain evidence="2 3">SRCM103226</strain>
    </source>
</reference>
<evidence type="ECO:0000313" key="3">
    <source>
        <dbReference type="Proteomes" id="UP000464053"/>
    </source>
</evidence>
<keyword evidence="3" id="KW-1185">Reference proteome</keyword>
<dbReference type="AlphaFoldDB" id="A0A6P1Q0W6"/>
<evidence type="ECO:0000313" key="2">
    <source>
        <dbReference type="EMBL" id="QHM71668.1"/>
    </source>
</evidence>
<gene>
    <name evidence="2" type="ORF">C7M51_01959</name>
</gene>
<protein>
    <recommendedName>
        <fullName evidence="1">Mu-like prophage FluMu N-terminal domain-containing protein</fullName>
    </recommendedName>
</protein>
<accession>A0A6P1Q0W6</accession>
<dbReference type="Proteomes" id="UP000464053">
    <property type="component" value="Chromosome"/>
</dbReference>
<name>A0A6P1Q0W6_9GAMM</name>
<dbReference type="InterPro" id="IPR041227">
    <property type="entry name" value="FluMu_N"/>
</dbReference>
<feature type="domain" description="Mu-like prophage FluMu N-terminal" evidence="1">
    <location>
        <begin position="35"/>
        <end position="72"/>
    </location>
</feature>
<dbReference type="EMBL" id="CP028271">
    <property type="protein sequence ID" value="QHM71668.1"/>
    <property type="molecule type" value="Genomic_DNA"/>
</dbReference>
<dbReference type="Pfam" id="PF17891">
    <property type="entry name" value="FluMu_N"/>
    <property type="match status" value="1"/>
</dbReference>
<organism evidence="2 3">
    <name type="scientific">Mixta intestinalis</name>
    <dbReference type="NCBI Taxonomy" id="1615494"/>
    <lineage>
        <taxon>Bacteria</taxon>
        <taxon>Pseudomonadati</taxon>
        <taxon>Pseudomonadota</taxon>
        <taxon>Gammaproteobacteria</taxon>
        <taxon>Enterobacterales</taxon>
        <taxon>Erwiniaceae</taxon>
        <taxon>Mixta</taxon>
    </lineage>
</organism>